<feature type="region of interest" description="Disordered" evidence="1">
    <location>
        <begin position="1"/>
        <end position="31"/>
    </location>
</feature>
<gene>
    <name evidence="2" type="ORF">WP2W18E01_28530</name>
</gene>
<dbReference type="AlphaFoldDB" id="A0A6S4T9H7"/>
<proteinExistence type="predicted"/>
<dbReference type="Proteomes" id="UP000515756">
    <property type="component" value="Chromosome"/>
</dbReference>
<organism evidence="2 3">
    <name type="scientific">Aeromonas caviae</name>
    <name type="common">Aeromonas punctata</name>
    <dbReference type="NCBI Taxonomy" id="648"/>
    <lineage>
        <taxon>Bacteria</taxon>
        <taxon>Pseudomonadati</taxon>
        <taxon>Pseudomonadota</taxon>
        <taxon>Gammaproteobacteria</taxon>
        <taxon>Aeromonadales</taxon>
        <taxon>Aeromonadaceae</taxon>
        <taxon>Aeromonas</taxon>
    </lineage>
</organism>
<accession>A0A6S4T9H7</accession>
<reference evidence="2 3" key="1">
    <citation type="submission" date="2019-12" db="EMBL/GenBank/DDBJ databases">
        <title>complete genome sequences of Aeromonas caviae str. WP2-W18-ESBL-01 isolated from wastewater treatment plant effluent.</title>
        <authorList>
            <person name="Sekizuka T."/>
            <person name="Itokawa K."/>
            <person name="Yatsu K."/>
            <person name="Inamine Y."/>
            <person name="Kuroda M."/>
        </authorList>
    </citation>
    <scope>NUCLEOTIDE SEQUENCE [LARGE SCALE GENOMIC DNA]</scope>
    <source>
        <strain evidence="2 3">WP2-W18-ESBL-01</strain>
    </source>
</reference>
<evidence type="ECO:0000313" key="2">
    <source>
        <dbReference type="EMBL" id="BBQ31271.1"/>
    </source>
</evidence>
<sequence>MNADRHRDNNGSLGLPFFMAGKAGRPGSPVV</sequence>
<dbReference type="EMBL" id="AP021927">
    <property type="protein sequence ID" value="BBQ31271.1"/>
    <property type="molecule type" value="Genomic_DNA"/>
</dbReference>
<evidence type="ECO:0000256" key="1">
    <source>
        <dbReference type="SAM" id="MobiDB-lite"/>
    </source>
</evidence>
<evidence type="ECO:0000313" key="3">
    <source>
        <dbReference type="Proteomes" id="UP000515756"/>
    </source>
</evidence>
<name>A0A6S4T9H7_AERCA</name>
<protein>
    <submittedName>
        <fullName evidence="2">Uncharacterized protein</fullName>
    </submittedName>
</protein>